<dbReference type="InterPro" id="IPR029044">
    <property type="entry name" value="Nucleotide-diphossugar_trans"/>
</dbReference>
<dbReference type="Proteomes" id="UP000193778">
    <property type="component" value="Unassembled WGS sequence"/>
</dbReference>
<keyword evidence="3 5" id="KW-0808">Transferase</keyword>
<dbReference type="PANTHER" id="PTHR43179">
    <property type="entry name" value="RHAMNOSYLTRANSFERASE WBBL"/>
    <property type="match status" value="1"/>
</dbReference>
<dbReference type="InterPro" id="IPR001173">
    <property type="entry name" value="Glyco_trans_2-like"/>
</dbReference>
<dbReference type="GO" id="GO:0016757">
    <property type="term" value="F:glycosyltransferase activity"/>
    <property type="evidence" value="ECO:0007669"/>
    <property type="project" value="UniProtKB-KW"/>
</dbReference>
<evidence type="ECO:0000256" key="3">
    <source>
        <dbReference type="ARBA" id="ARBA00022679"/>
    </source>
</evidence>
<keyword evidence="6" id="KW-1185">Reference proteome</keyword>
<evidence type="ECO:0000313" key="5">
    <source>
        <dbReference type="EMBL" id="SLN75920.1"/>
    </source>
</evidence>
<proteinExistence type="inferred from homology"/>
<evidence type="ECO:0000259" key="4">
    <source>
        <dbReference type="Pfam" id="PF00535"/>
    </source>
</evidence>
<dbReference type="EMBL" id="FWFP01000017">
    <property type="protein sequence ID" value="SLN75920.1"/>
    <property type="molecule type" value="Genomic_DNA"/>
</dbReference>
<keyword evidence="2" id="KW-0328">Glycosyltransferase</keyword>
<feature type="domain" description="Glycosyltransferase 2-like" evidence="4">
    <location>
        <begin position="7"/>
        <end position="129"/>
    </location>
</feature>
<dbReference type="RefSeq" id="WP_085824734.1">
    <property type="nucleotide sequence ID" value="NZ_FWFP01000017.1"/>
</dbReference>
<dbReference type="PANTHER" id="PTHR43179:SF12">
    <property type="entry name" value="GALACTOFURANOSYLTRANSFERASE GLFT2"/>
    <property type="match status" value="1"/>
</dbReference>
<reference evidence="6" key="1">
    <citation type="submission" date="2017-03" db="EMBL/GenBank/DDBJ databases">
        <authorList>
            <person name="Rodrigo-Torres L."/>
            <person name="Arahal R.D."/>
            <person name="Lucena T."/>
        </authorList>
    </citation>
    <scope>NUCLEOTIDE SEQUENCE [LARGE SCALE GENOMIC DNA]</scope>
    <source>
        <strain evidence="6">CECT 8411</strain>
    </source>
</reference>
<dbReference type="SUPFAM" id="SSF53448">
    <property type="entry name" value="Nucleotide-diphospho-sugar transferases"/>
    <property type="match status" value="1"/>
</dbReference>
<comment type="similarity">
    <text evidence="1">Belongs to the glycosyltransferase 2 family.</text>
</comment>
<dbReference type="OrthoDB" id="9771846at2"/>
<dbReference type="Pfam" id="PF00535">
    <property type="entry name" value="Glycos_transf_2"/>
    <property type="match status" value="1"/>
</dbReference>
<organism evidence="5 6">
    <name type="scientific">Ruegeria meonggei</name>
    <dbReference type="NCBI Taxonomy" id="1446476"/>
    <lineage>
        <taxon>Bacteria</taxon>
        <taxon>Pseudomonadati</taxon>
        <taxon>Pseudomonadota</taxon>
        <taxon>Alphaproteobacteria</taxon>
        <taxon>Rhodobacterales</taxon>
        <taxon>Roseobacteraceae</taxon>
        <taxon>Ruegeria</taxon>
    </lineage>
</organism>
<sequence>MPAPDLSIIIPSVNSYDDLRSCLTALSAQQSAVLEVIVVDRIGDTVRKAVQCDFPDSLILPVAADTTIPAMRAIGIAAATAPAVAVIEDHVIVPPDWAPRMLDALAEGHDVVGGAIENAATETWIDWAAFLCEYSASLPPLPAGPSGGVPGNNVIYRKVVLDRYGDILAQHKWENHLHDAMKADGITLIMRPDIVVGHKMHYTFWLYFSQRFLYSRSYAGARVSGAPLPRRLAMGTAAFALPPLMFYRTVQRIMSKGKHIGHLVKSLPLLVPFCLSWGAGEVAGYWFGPGNALSKVR</sequence>
<dbReference type="Gene3D" id="3.90.550.10">
    <property type="entry name" value="Spore Coat Polysaccharide Biosynthesis Protein SpsA, Chain A"/>
    <property type="match status" value="1"/>
</dbReference>
<evidence type="ECO:0000256" key="2">
    <source>
        <dbReference type="ARBA" id="ARBA00022676"/>
    </source>
</evidence>
<evidence type="ECO:0000256" key="1">
    <source>
        <dbReference type="ARBA" id="ARBA00006739"/>
    </source>
</evidence>
<accession>A0A1X7AC92</accession>
<evidence type="ECO:0000313" key="6">
    <source>
        <dbReference type="Proteomes" id="UP000193778"/>
    </source>
</evidence>
<gene>
    <name evidence="5" type="ORF">RUM8411_04295</name>
</gene>
<protein>
    <submittedName>
        <fullName evidence="5">Glycosyl transferase family 2</fullName>
    </submittedName>
</protein>
<name>A0A1X7AC92_9RHOB</name>
<dbReference type="AlphaFoldDB" id="A0A1X7AC92"/>